<sequence length="136" mass="14718">MARFVRYDLEREFMVADANVVAVVEGGCGRDAPPTHVDAVDRSQVGDHEAFTGVDDNGMVGTDFAVRQHHVVTFATPDTKGQPAKWRPVPRGVAYCGARRTVGHAGRVFEGPDDISCGSLDDDSRVQCLLAQHLLV</sequence>
<protein>
    <submittedName>
        <fullName evidence="1">Uncharacterized protein</fullName>
    </submittedName>
</protein>
<reference evidence="1 2" key="1">
    <citation type="submission" date="2015-03" db="EMBL/GenBank/DDBJ databases">
        <authorList>
            <consortium name="Pathogen Informatics"/>
        </authorList>
    </citation>
    <scope>NUCLEOTIDE SEQUENCE [LARGE SCALE GENOMIC DNA]</scope>
    <source>
        <strain evidence="1 2">P00601463</strain>
    </source>
</reference>
<evidence type="ECO:0000313" key="1">
    <source>
        <dbReference type="EMBL" id="COV76829.1"/>
    </source>
</evidence>
<gene>
    <name evidence="1" type="ORF">ERS007741_00613</name>
</gene>
<accession>A0A655ICK2</accession>
<organism evidence="1 2">
    <name type="scientific">Mycobacterium tuberculosis</name>
    <dbReference type="NCBI Taxonomy" id="1773"/>
    <lineage>
        <taxon>Bacteria</taxon>
        <taxon>Bacillati</taxon>
        <taxon>Actinomycetota</taxon>
        <taxon>Actinomycetes</taxon>
        <taxon>Mycobacteriales</taxon>
        <taxon>Mycobacteriaceae</taxon>
        <taxon>Mycobacterium</taxon>
        <taxon>Mycobacterium tuberculosis complex</taxon>
    </lineage>
</organism>
<dbReference type="Proteomes" id="UP000048600">
    <property type="component" value="Unassembled WGS sequence"/>
</dbReference>
<proteinExistence type="predicted"/>
<name>A0A655ICK2_MYCTX</name>
<dbReference type="EMBL" id="CHKL01000040">
    <property type="protein sequence ID" value="COV76829.1"/>
    <property type="molecule type" value="Genomic_DNA"/>
</dbReference>
<dbReference type="AlphaFoldDB" id="A0A655ICK2"/>
<evidence type="ECO:0000313" key="2">
    <source>
        <dbReference type="Proteomes" id="UP000048600"/>
    </source>
</evidence>